<feature type="domain" description="EGF-like" evidence="3">
    <location>
        <begin position="21"/>
        <end position="58"/>
    </location>
</feature>
<feature type="signal peptide" evidence="2">
    <location>
        <begin position="1"/>
        <end position="16"/>
    </location>
</feature>
<protein>
    <recommendedName>
        <fullName evidence="3">EGF-like domain-containing protein</fullName>
    </recommendedName>
</protein>
<keyword evidence="1" id="KW-1015">Disulfide bond</keyword>
<dbReference type="Gene3D" id="2.10.25.10">
    <property type="entry name" value="Laminin"/>
    <property type="match status" value="1"/>
</dbReference>
<keyword evidence="1" id="KW-0245">EGF-like domain</keyword>
<gene>
    <name evidence="4" type="ORF">PMAYCL1PPCAC_05718</name>
</gene>
<organism evidence="4 5">
    <name type="scientific">Pristionchus mayeri</name>
    <dbReference type="NCBI Taxonomy" id="1317129"/>
    <lineage>
        <taxon>Eukaryota</taxon>
        <taxon>Metazoa</taxon>
        <taxon>Ecdysozoa</taxon>
        <taxon>Nematoda</taxon>
        <taxon>Chromadorea</taxon>
        <taxon>Rhabditida</taxon>
        <taxon>Rhabditina</taxon>
        <taxon>Diplogasteromorpha</taxon>
        <taxon>Diplogasteroidea</taxon>
        <taxon>Neodiplogasteridae</taxon>
        <taxon>Pristionchus</taxon>
    </lineage>
</organism>
<accession>A0AAN5C3A5</accession>
<feature type="disulfide bond" evidence="1">
    <location>
        <begin position="153"/>
        <end position="162"/>
    </location>
</feature>
<dbReference type="PROSITE" id="PS50026">
    <property type="entry name" value="EGF_3"/>
    <property type="match status" value="3"/>
</dbReference>
<dbReference type="EMBL" id="BTRK01000002">
    <property type="protein sequence ID" value="GMR35523.1"/>
    <property type="molecule type" value="Genomic_DNA"/>
</dbReference>
<feature type="domain" description="EGF-like" evidence="3">
    <location>
        <begin position="69"/>
        <end position="106"/>
    </location>
</feature>
<evidence type="ECO:0000256" key="1">
    <source>
        <dbReference type="PROSITE-ProRule" id="PRU00076"/>
    </source>
</evidence>
<proteinExistence type="predicted"/>
<feature type="non-terminal residue" evidence="4">
    <location>
        <position position="165"/>
    </location>
</feature>
<reference evidence="5" key="1">
    <citation type="submission" date="2022-10" db="EMBL/GenBank/DDBJ databases">
        <title>Genome assembly of Pristionchus species.</title>
        <authorList>
            <person name="Yoshida K."/>
            <person name="Sommer R.J."/>
        </authorList>
    </citation>
    <scope>NUCLEOTIDE SEQUENCE [LARGE SCALE GENOMIC DNA]</scope>
    <source>
        <strain evidence="5">RS5460</strain>
    </source>
</reference>
<evidence type="ECO:0000313" key="4">
    <source>
        <dbReference type="EMBL" id="GMR35523.1"/>
    </source>
</evidence>
<dbReference type="PROSITE" id="PS00022">
    <property type="entry name" value="EGF_1"/>
    <property type="match status" value="3"/>
</dbReference>
<dbReference type="SUPFAM" id="SSF57196">
    <property type="entry name" value="EGF/Laminin"/>
    <property type="match status" value="3"/>
</dbReference>
<evidence type="ECO:0000256" key="2">
    <source>
        <dbReference type="SAM" id="SignalP"/>
    </source>
</evidence>
<keyword evidence="5" id="KW-1185">Reference proteome</keyword>
<comment type="caution">
    <text evidence="1">Lacks conserved residue(s) required for the propagation of feature annotation.</text>
</comment>
<feature type="domain" description="EGF-like" evidence="3">
    <location>
        <begin position="126"/>
        <end position="163"/>
    </location>
</feature>
<feature type="disulfide bond" evidence="1">
    <location>
        <begin position="96"/>
        <end position="105"/>
    </location>
</feature>
<feature type="disulfide bond" evidence="1">
    <location>
        <begin position="48"/>
        <end position="57"/>
    </location>
</feature>
<dbReference type="Proteomes" id="UP001328107">
    <property type="component" value="Unassembled WGS sequence"/>
</dbReference>
<sequence length="165" mass="18400">MWALLALLAVCSTTLALPLSRDNTCQSLANCNGHGACGINDDELYCFCNDDWVGTRCQIPKEKWLNGTLGEPCYDSIDCNDHGYCSGTAETVQCNCYPGWYGVRCQIPEEKPTTTTTTKKPTTTKSERWCDDDIECHGHGSCYGTNYKWECYCYSGYTGKNCETK</sequence>
<comment type="caution">
    <text evidence="4">The sequence shown here is derived from an EMBL/GenBank/DDBJ whole genome shotgun (WGS) entry which is preliminary data.</text>
</comment>
<dbReference type="AlphaFoldDB" id="A0AAN5C3A5"/>
<dbReference type="SMART" id="SM00181">
    <property type="entry name" value="EGF"/>
    <property type="match status" value="3"/>
</dbReference>
<dbReference type="InterPro" id="IPR000742">
    <property type="entry name" value="EGF"/>
</dbReference>
<evidence type="ECO:0000313" key="5">
    <source>
        <dbReference type="Proteomes" id="UP001328107"/>
    </source>
</evidence>
<feature type="chain" id="PRO_5042862605" description="EGF-like domain-containing protein" evidence="2">
    <location>
        <begin position="17"/>
        <end position="165"/>
    </location>
</feature>
<evidence type="ECO:0000259" key="3">
    <source>
        <dbReference type="PROSITE" id="PS50026"/>
    </source>
</evidence>
<keyword evidence="2" id="KW-0732">Signal</keyword>
<dbReference type="PROSITE" id="PS01186">
    <property type="entry name" value="EGF_2"/>
    <property type="match status" value="2"/>
</dbReference>
<name>A0AAN5C3A5_9BILA</name>